<dbReference type="InterPro" id="IPR058163">
    <property type="entry name" value="LysR-type_TF_proteobact-type"/>
</dbReference>
<dbReference type="InterPro" id="IPR005119">
    <property type="entry name" value="LysR_subst-bd"/>
</dbReference>
<proteinExistence type="inferred from homology"/>
<gene>
    <name evidence="3" type="ORF">IHV77_09210</name>
</gene>
<evidence type="ECO:0000313" key="3">
    <source>
        <dbReference type="EMBL" id="QPB42090.1"/>
    </source>
</evidence>
<sequence>MAFGAFELQQHHCLRLRLPTHHGLLDWQFISPDGKTFSPLLSESFISNSDHLLLHACRQDDGIMWIERSFVQAEIDNGNLESVLDDWAITYPLYYLYYPNRNPSPLLKALVEGVRV</sequence>
<comment type="similarity">
    <text evidence="1">Belongs to the LysR transcriptional regulatory family.</text>
</comment>
<dbReference type="Proteomes" id="UP000663069">
    <property type="component" value="Chromosome"/>
</dbReference>
<organism evidence="3 4">
    <name type="scientific">Rodentibacter haemolyticus</name>
    <dbReference type="NCBI Taxonomy" id="2778911"/>
    <lineage>
        <taxon>Bacteria</taxon>
        <taxon>Pseudomonadati</taxon>
        <taxon>Pseudomonadota</taxon>
        <taxon>Gammaproteobacteria</taxon>
        <taxon>Pasteurellales</taxon>
        <taxon>Pasteurellaceae</taxon>
        <taxon>Rodentibacter</taxon>
    </lineage>
</organism>
<keyword evidence="4" id="KW-1185">Reference proteome</keyword>
<evidence type="ECO:0000313" key="4">
    <source>
        <dbReference type="Proteomes" id="UP000663069"/>
    </source>
</evidence>
<protein>
    <recommendedName>
        <fullName evidence="2">LysR substrate-binding domain-containing protein</fullName>
    </recommendedName>
</protein>
<evidence type="ECO:0000256" key="1">
    <source>
        <dbReference type="ARBA" id="ARBA00009437"/>
    </source>
</evidence>
<dbReference type="RefSeq" id="WP_194811672.1">
    <property type="nucleotide sequence ID" value="NZ_CP063056.1"/>
</dbReference>
<evidence type="ECO:0000259" key="2">
    <source>
        <dbReference type="Pfam" id="PF03466"/>
    </source>
</evidence>
<dbReference type="PANTHER" id="PTHR30537">
    <property type="entry name" value="HTH-TYPE TRANSCRIPTIONAL REGULATOR"/>
    <property type="match status" value="1"/>
</dbReference>
<dbReference type="Pfam" id="PF03466">
    <property type="entry name" value="LysR_substrate"/>
    <property type="match status" value="1"/>
</dbReference>
<feature type="domain" description="LysR substrate-binding" evidence="2">
    <location>
        <begin position="7"/>
        <end position="112"/>
    </location>
</feature>
<dbReference type="PANTHER" id="PTHR30537:SF1">
    <property type="entry name" value="HTH-TYPE TRANSCRIPTIONAL REGULATOR PGRR"/>
    <property type="match status" value="1"/>
</dbReference>
<reference evidence="3 4" key="1">
    <citation type="submission" date="2020-10" db="EMBL/GenBank/DDBJ databases">
        <title>Genome Sequencing of Rodentibacter spp. strain DSM111151.</title>
        <authorList>
            <person name="Benga L."/>
            <person name="Lautwein T."/>
        </authorList>
    </citation>
    <scope>NUCLEOTIDE SEQUENCE [LARGE SCALE GENOMIC DNA]</scope>
    <source>
        <strain evidence="3 4">DSM 111151</strain>
    </source>
</reference>
<accession>A0ABX6UXT6</accession>
<dbReference type="SUPFAM" id="SSF53850">
    <property type="entry name" value="Periplasmic binding protein-like II"/>
    <property type="match status" value="1"/>
</dbReference>
<dbReference type="Gene3D" id="3.40.190.10">
    <property type="entry name" value="Periplasmic binding protein-like II"/>
    <property type="match status" value="2"/>
</dbReference>
<name>A0ABX6UXT6_9PAST</name>
<dbReference type="EMBL" id="CP063056">
    <property type="protein sequence ID" value="QPB42090.1"/>
    <property type="molecule type" value="Genomic_DNA"/>
</dbReference>